<comment type="subcellular location">
    <subcellularLocation>
        <location evidence="1">Membrane</location>
        <topology evidence="1">Multi-pass membrane protein</topology>
    </subcellularLocation>
</comment>
<evidence type="ECO:0000256" key="2">
    <source>
        <dbReference type="ARBA" id="ARBA00022448"/>
    </source>
</evidence>
<feature type="transmembrane region" description="Helical" evidence="9">
    <location>
        <begin position="301"/>
        <end position="325"/>
    </location>
</feature>
<dbReference type="InterPro" id="IPR011527">
    <property type="entry name" value="ABC1_TM_dom"/>
</dbReference>
<evidence type="ECO:0000256" key="8">
    <source>
        <dbReference type="ARBA" id="ARBA00024363"/>
    </source>
</evidence>
<dbReference type="PROSITE" id="PS50893">
    <property type="entry name" value="ABC_TRANSPORTER_2"/>
    <property type="match status" value="1"/>
</dbReference>
<evidence type="ECO:0000259" key="10">
    <source>
        <dbReference type="PROSITE" id="PS50893"/>
    </source>
</evidence>
<comment type="similarity">
    <text evidence="8">Belongs to the ABC transporter superfamily. ABCB family. Heavy Metal importer (TC 3.A.1.210) subfamily.</text>
</comment>
<dbReference type="Pfam" id="PF00664">
    <property type="entry name" value="ABC_membrane"/>
    <property type="match status" value="1"/>
</dbReference>
<feature type="domain" description="ABC transmembrane type-1" evidence="11">
    <location>
        <begin position="198"/>
        <end position="475"/>
    </location>
</feature>
<evidence type="ECO:0000313" key="12">
    <source>
        <dbReference type="EMBL" id="CAD8451289.1"/>
    </source>
</evidence>
<evidence type="ECO:0000256" key="1">
    <source>
        <dbReference type="ARBA" id="ARBA00004141"/>
    </source>
</evidence>
<dbReference type="PANTHER" id="PTHR24221">
    <property type="entry name" value="ATP-BINDING CASSETTE SUB-FAMILY B"/>
    <property type="match status" value="1"/>
</dbReference>
<proteinExistence type="inferred from homology"/>
<reference evidence="12" key="1">
    <citation type="submission" date="2021-01" db="EMBL/GenBank/DDBJ databases">
        <authorList>
            <person name="Corre E."/>
            <person name="Pelletier E."/>
            <person name="Niang G."/>
            <person name="Scheremetjew M."/>
            <person name="Finn R."/>
            <person name="Kale V."/>
            <person name="Holt S."/>
            <person name="Cochrane G."/>
            <person name="Meng A."/>
            <person name="Brown T."/>
            <person name="Cohen L."/>
        </authorList>
    </citation>
    <scope>NUCLEOTIDE SEQUENCE</scope>
    <source>
        <strain evidence="12">CCMP2058</strain>
    </source>
</reference>
<dbReference type="EMBL" id="HBEM01015779">
    <property type="protein sequence ID" value="CAD8451289.1"/>
    <property type="molecule type" value="Transcribed_RNA"/>
</dbReference>
<dbReference type="Gene3D" id="1.20.1560.10">
    <property type="entry name" value="ABC transporter type 1, transmembrane domain"/>
    <property type="match status" value="1"/>
</dbReference>
<dbReference type="GO" id="GO:0016020">
    <property type="term" value="C:membrane"/>
    <property type="evidence" value="ECO:0007669"/>
    <property type="project" value="UniProtKB-SubCell"/>
</dbReference>
<name>A0A6T6V8H9_9EUKA</name>
<dbReference type="InterPro" id="IPR036640">
    <property type="entry name" value="ABC1_TM_sf"/>
</dbReference>
<organism evidence="12">
    <name type="scientific">Amorphochlora amoebiformis</name>
    <dbReference type="NCBI Taxonomy" id="1561963"/>
    <lineage>
        <taxon>Eukaryota</taxon>
        <taxon>Sar</taxon>
        <taxon>Rhizaria</taxon>
        <taxon>Cercozoa</taxon>
        <taxon>Chlorarachniophyceae</taxon>
        <taxon>Amorphochlora</taxon>
    </lineage>
</organism>
<evidence type="ECO:0000256" key="9">
    <source>
        <dbReference type="SAM" id="Phobius"/>
    </source>
</evidence>
<dbReference type="InterPro" id="IPR003439">
    <property type="entry name" value="ABC_transporter-like_ATP-bd"/>
</dbReference>
<dbReference type="PROSITE" id="PS50929">
    <property type="entry name" value="ABC_TM1F"/>
    <property type="match status" value="1"/>
</dbReference>
<feature type="transmembrane region" description="Helical" evidence="9">
    <location>
        <begin position="124"/>
        <end position="143"/>
    </location>
</feature>
<evidence type="ECO:0000256" key="3">
    <source>
        <dbReference type="ARBA" id="ARBA00022692"/>
    </source>
</evidence>
<dbReference type="SUPFAM" id="SSF90123">
    <property type="entry name" value="ABC transporter transmembrane region"/>
    <property type="match status" value="1"/>
</dbReference>
<evidence type="ECO:0000256" key="4">
    <source>
        <dbReference type="ARBA" id="ARBA00022741"/>
    </source>
</evidence>
<dbReference type="GO" id="GO:0005524">
    <property type="term" value="F:ATP binding"/>
    <property type="evidence" value="ECO:0007669"/>
    <property type="project" value="UniProtKB-KW"/>
</dbReference>
<dbReference type="GO" id="GO:0016887">
    <property type="term" value="F:ATP hydrolysis activity"/>
    <property type="evidence" value="ECO:0007669"/>
    <property type="project" value="InterPro"/>
</dbReference>
<dbReference type="SUPFAM" id="SSF52540">
    <property type="entry name" value="P-loop containing nucleoside triphosphate hydrolases"/>
    <property type="match status" value="1"/>
</dbReference>
<feature type="transmembrane region" description="Helical" evidence="9">
    <location>
        <begin position="37"/>
        <end position="58"/>
    </location>
</feature>
<dbReference type="InterPro" id="IPR039421">
    <property type="entry name" value="Type_1_exporter"/>
</dbReference>
<keyword evidence="2" id="KW-0813">Transport</keyword>
<feature type="domain" description="ABC transporter" evidence="10">
    <location>
        <begin position="511"/>
        <end position="747"/>
    </location>
</feature>
<gene>
    <name evidence="12" type="ORF">LAMO00422_LOCUS10888</name>
</gene>
<evidence type="ECO:0000256" key="6">
    <source>
        <dbReference type="ARBA" id="ARBA00022989"/>
    </source>
</evidence>
<dbReference type="FunFam" id="3.40.50.300:FF:000287">
    <property type="entry name" value="Multidrug ABC transporter ATP-binding protein"/>
    <property type="match status" value="1"/>
</dbReference>
<dbReference type="AlphaFoldDB" id="A0A6T6V8H9"/>
<keyword evidence="6 9" id="KW-1133">Transmembrane helix</keyword>
<dbReference type="SMART" id="SM00382">
    <property type="entry name" value="AAA"/>
    <property type="match status" value="1"/>
</dbReference>
<dbReference type="InterPro" id="IPR017871">
    <property type="entry name" value="ABC_transporter-like_CS"/>
</dbReference>
<keyword evidence="4" id="KW-0547">Nucleotide-binding</keyword>
<dbReference type="GO" id="GO:0140359">
    <property type="term" value="F:ABC-type transporter activity"/>
    <property type="evidence" value="ECO:0007669"/>
    <property type="project" value="InterPro"/>
</dbReference>
<dbReference type="InterPro" id="IPR003593">
    <property type="entry name" value="AAA+_ATPase"/>
</dbReference>
<dbReference type="Gene3D" id="3.40.50.300">
    <property type="entry name" value="P-loop containing nucleotide triphosphate hydrolases"/>
    <property type="match status" value="1"/>
</dbReference>
<keyword evidence="7 9" id="KW-0472">Membrane</keyword>
<dbReference type="PANTHER" id="PTHR24221:SF503">
    <property type="entry name" value="MITOCHONDRIAL POTASSIUM CHANNEL ATP-BINDING SUBUNIT"/>
    <property type="match status" value="1"/>
</dbReference>
<keyword evidence="3 9" id="KW-0812">Transmembrane</keyword>
<dbReference type="Pfam" id="PF00005">
    <property type="entry name" value="ABC_tran"/>
    <property type="match status" value="1"/>
</dbReference>
<feature type="transmembrane region" description="Helical" evidence="9">
    <location>
        <begin position="70"/>
        <end position="92"/>
    </location>
</feature>
<dbReference type="CDD" id="cd18560">
    <property type="entry name" value="ABC_6TM_ATM1_ABCB7_HMT1_ABCB6"/>
    <property type="match status" value="1"/>
</dbReference>
<evidence type="ECO:0000259" key="11">
    <source>
        <dbReference type="PROSITE" id="PS50929"/>
    </source>
</evidence>
<feature type="transmembrane region" description="Helical" evidence="9">
    <location>
        <begin position="99"/>
        <end position="118"/>
    </location>
</feature>
<evidence type="ECO:0000256" key="7">
    <source>
        <dbReference type="ARBA" id="ARBA00023136"/>
    </source>
</evidence>
<keyword evidence="5" id="KW-0067">ATP-binding</keyword>
<evidence type="ECO:0000256" key="5">
    <source>
        <dbReference type="ARBA" id="ARBA00022840"/>
    </source>
</evidence>
<sequence length="786" mass="89063">MGRRGGRGGRYMNLQYEEKFLDKENENKKTVYRWRKMLVVVLLDLSTLFVFYGLFASFDIGKSFKNFSFFSKLVDVVLLSWLRCIELVCLMIKPRLETFSAWVVGVSLLLVIAKTILWEDWTRLFGSCIIISQLVVVVTELMLARNYSYKVTLVDGPDAERSNPNEKEFSSWNLIKVLGPYFWPTGLCNRIRVAVTWLCVGASKGSNIMAPLFLGKAVNDLRNGQVDYFSICMYAGLGFCNVFFKQLQNIIYLGVKQTAYAQISQNTFAHLHGLSLEWHLKKKMGNVLRSMDRGVNSANTVVTYLFLYLVPSGVECLTVFIIFYIKYDEPALAVIAFLGLSAYALSTVSITLWRKKFRRATNKHDNALHDKATDSLMNFETVKYFTNEQYEIEDFAESVKQYIKYDVSTQASLGMLNIIQQFFIDVTLASILCLSAYRVAHDEMSVGDFVAINVYIIQLFAPLSFLGTIYNAIIQAFIDMTNLSQLLALEPDVKDVPGATKLQSDPAGCEIKFQDVRFHYPSLPDTTGLQGVSFTVKRGTTTAIVGPTGAGKSTIGRLLFRFYDLKSGQIMIDGQDISKVRQHSLRRTIGVVPQDTVMFNKSVYHNIHYGNLTKTMEDVKEACKAAQIYNFITNLPEKWETKVGERGLKLSGGEKQRVAIARCLLKDPPIVLLDEATSSLDSVTEQNVQKALMRLGKNRTCIVIAHRLSTIAHAEQIIVLKKGRIVERGTHEELMKVEGEYHKLWHTQVQKMEYQDDFKQRVVENIEDSKIEDSNVHGHGHASHHS</sequence>
<accession>A0A6T6V8H9</accession>
<protein>
    <submittedName>
        <fullName evidence="12">Uncharacterized protein</fullName>
    </submittedName>
</protein>
<feature type="transmembrane region" description="Helical" evidence="9">
    <location>
        <begin position="452"/>
        <end position="473"/>
    </location>
</feature>
<dbReference type="PROSITE" id="PS00211">
    <property type="entry name" value="ABC_TRANSPORTER_1"/>
    <property type="match status" value="1"/>
</dbReference>
<dbReference type="InterPro" id="IPR027417">
    <property type="entry name" value="P-loop_NTPase"/>
</dbReference>
<feature type="transmembrane region" description="Helical" evidence="9">
    <location>
        <begin position="331"/>
        <end position="353"/>
    </location>
</feature>